<proteinExistence type="predicted"/>
<dbReference type="Proteomes" id="UP001066276">
    <property type="component" value="Chromosome 4_2"/>
</dbReference>
<accession>A0AAV7S880</accession>
<reference evidence="1" key="1">
    <citation type="journal article" date="2022" name="bioRxiv">
        <title>Sequencing and chromosome-scale assembly of the giantPleurodeles waltlgenome.</title>
        <authorList>
            <person name="Brown T."/>
            <person name="Elewa A."/>
            <person name="Iarovenko S."/>
            <person name="Subramanian E."/>
            <person name="Araus A.J."/>
            <person name="Petzold A."/>
            <person name="Susuki M."/>
            <person name="Suzuki K.-i.T."/>
            <person name="Hayashi T."/>
            <person name="Toyoda A."/>
            <person name="Oliveira C."/>
            <person name="Osipova E."/>
            <person name="Leigh N.D."/>
            <person name="Simon A."/>
            <person name="Yun M.H."/>
        </authorList>
    </citation>
    <scope>NUCLEOTIDE SEQUENCE</scope>
    <source>
        <strain evidence="1">20211129_DDA</strain>
        <tissue evidence="1">Liver</tissue>
    </source>
</reference>
<name>A0AAV7S880_PLEWA</name>
<evidence type="ECO:0000313" key="1">
    <source>
        <dbReference type="EMBL" id="KAJ1160382.1"/>
    </source>
</evidence>
<keyword evidence="2" id="KW-1185">Reference proteome</keyword>
<protein>
    <submittedName>
        <fullName evidence="1">Uncharacterized protein</fullName>
    </submittedName>
</protein>
<comment type="caution">
    <text evidence="1">The sequence shown here is derived from an EMBL/GenBank/DDBJ whole genome shotgun (WGS) entry which is preliminary data.</text>
</comment>
<dbReference type="AlphaFoldDB" id="A0AAV7S880"/>
<sequence>MGNVMRLAQMAPSGCETGLLKETMASGLSIRNPNLHAADTEMWQGSKSYEQKYFLENPGYSPKLLRWLVSSSLSSLVIIRAANVRRQVLMRADPRTRLARDSLREQVTPPYPFYCEVGKRWDWGARNVEYSILKDKGVIWALVISR</sequence>
<dbReference type="EMBL" id="JANPWB010000008">
    <property type="protein sequence ID" value="KAJ1160382.1"/>
    <property type="molecule type" value="Genomic_DNA"/>
</dbReference>
<evidence type="ECO:0000313" key="2">
    <source>
        <dbReference type="Proteomes" id="UP001066276"/>
    </source>
</evidence>
<organism evidence="1 2">
    <name type="scientific">Pleurodeles waltl</name>
    <name type="common">Iberian ribbed newt</name>
    <dbReference type="NCBI Taxonomy" id="8319"/>
    <lineage>
        <taxon>Eukaryota</taxon>
        <taxon>Metazoa</taxon>
        <taxon>Chordata</taxon>
        <taxon>Craniata</taxon>
        <taxon>Vertebrata</taxon>
        <taxon>Euteleostomi</taxon>
        <taxon>Amphibia</taxon>
        <taxon>Batrachia</taxon>
        <taxon>Caudata</taxon>
        <taxon>Salamandroidea</taxon>
        <taxon>Salamandridae</taxon>
        <taxon>Pleurodelinae</taxon>
        <taxon>Pleurodeles</taxon>
    </lineage>
</organism>
<gene>
    <name evidence="1" type="ORF">NDU88_000884</name>
</gene>